<dbReference type="Proteomes" id="UP001301350">
    <property type="component" value="Unassembled WGS sequence"/>
</dbReference>
<proteinExistence type="predicted"/>
<sequence length="470" mass="53598">MDATFGRREKKRPTRAERAAKQAEEMRKAKLLKQKRAHVPAPRVTGVDTGRAKLVTAVNMDTRSPHEWARPHTYMRTEYYHDILHRPFSLWNNERLEPMRAAELQKRRKGGGKRPIYNKSELNNLRRLKLSRDSVWSAGEFRNIDMVQLRESARILKASRRLRVNEYVRNRARSQWRMARFRAIRSARDRASDGLFRYLTHGKRKGELIIVSIGNAGFASSGKGELAAPTTMMTEAIQRACARRKARGWRIELEVVDEYRTTVCCSHCHLQTEQPIVRRRRHGSDKHCRGKSARMRSCPNCGTQLLNNDICGRWMDRDVNAARNIAYCVMRGYYEGSHKVCPNEFCRRYMERVRRLARNATARAATATRARSRARVGEAAQEAVSDGNAESGVARVTRQSVRAARTMVTTAEERPMLPARRSDGEMRHNGTDASSGDRADGAPKSGAGVLGACRQLRLRRCTLRADRQGG</sequence>
<name>A0AAV9IV06_CYACA</name>
<feature type="compositionally biased region" description="Basic and acidic residues" evidence="1">
    <location>
        <begin position="411"/>
        <end position="441"/>
    </location>
</feature>
<evidence type="ECO:0008006" key="4">
    <source>
        <dbReference type="Google" id="ProtNLM"/>
    </source>
</evidence>
<evidence type="ECO:0000313" key="2">
    <source>
        <dbReference type="EMBL" id="KAK4535986.1"/>
    </source>
</evidence>
<dbReference type="AlphaFoldDB" id="A0AAV9IV06"/>
<keyword evidence="3" id="KW-1185">Reference proteome</keyword>
<accession>A0AAV9IV06</accession>
<evidence type="ECO:0000313" key="3">
    <source>
        <dbReference type="Proteomes" id="UP001301350"/>
    </source>
</evidence>
<feature type="compositionally biased region" description="Basic and acidic residues" evidence="1">
    <location>
        <begin position="14"/>
        <end position="23"/>
    </location>
</feature>
<comment type="caution">
    <text evidence="2">The sequence shown here is derived from an EMBL/GenBank/DDBJ whole genome shotgun (WGS) entry which is preliminary data.</text>
</comment>
<organism evidence="2 3">
    <name type="scientific">Cyanidium caldarium</name>
    <name type="common">Red alga</name>
    <dbReference type="NCBI Taxonomy" id="2771"/>
    <lineage>
        <taxon>Eukaryota</taxon>
        <taxon>Rhodophyta</taxon>
        <taxon>Bangiophyceae</taxon>
        <taxon>Cyanidiales</taxon>
        <taxon>Cyanidiaceae</taxon>
        <taxon>Cyanidium</taxon>
    </lineage>
</organism>
<protein>
    <recommendedName>
        <fullName evidence="4">Transposase</fullName>
    </recommendedName>
</protein>
<evidence type="ECO:0000256" key="1">
    <source>
        <dbReference type="SAM" id="MobiDB-lite"/>
    </source>
</evidence>
<gene>
    <name evidence="2" type="ORF">CDCA_CDCA07G2011</name>
</gene>
<dbReference type="EMBL" id="JANCYW010000007">
    <property type="protein sequence ID" value="KAK4535986.1"/>
    <property type="molecule type" value="Genomic_DNA"/>
</dbReference>
<feature type="region of interest" description="Disordered" evidence="1">
    <location>
        <begin position="1"/>
        <end position="23"/>
    </location>
</feature>
<reference evidence="2 3" key="1">
    <citation type="submission" date="2022-07" db="EMBL/GenBank/DDBJ databases">
        <title>Genome-wide signatures of adaptation to extreme environments.</title>
        <authorList>
            <person name="Cho C.H."/>
            <person name="Yoon H.S."/>
        </authorList>
    </citation>
    <scope>NUCLEOTIDE SEQUENCE [LARGE SCALE GENOMIC DNA]</scope>
    <source>
        <strain evidence="2 3">DBV 063 E5</strain>
    </source>
</reference>
<feature type="region of interest" description="Disordered" evidence="1">
    <location>
        <begin position="408"/>
        <end position="448"/>
    </location>
</feature>